<comment type="caution">
    <text evidence="2">The sequence shown here is derived from an EMBL/GenBank/DDBJ whole genome shotgun (WGS) entry which is preliminary data.</text>
</comment>
<reference evidence="2 3" key="1">
    <citation type="submission" date="2024-09" db="EMBL/GenBank/DDBJ databases">
        <authorList>
            <person name="Sun Q."/>
            <person name="Mori K."/>
        </authorList>
    </citation>
    <scope>NUCLEOTIDE SEQUENCE [LARGE SCALE GENOMIC DNA]</scope>
    <source>
        <strain evidence="2 3">NCAIM B.01794</strain>
    </source>
</reference>
<dbReference type="Pfam" id="PF08867">
    <property type="entry name" value="FRG"/>
    <property type="match status" value="1"/>
</dbReference>
<evidence type="ECO:0000313" key="3">
    <source>
        <dbReference type="Proteomes" id="UP001589891"/>
    </source>
</evidence>
<feature type="domain" description="FRG" evidence="1">
    <location>
        <begin position="132"/>
        <end position="228"/>
    </location>
</feature>
<dbReference type="Proteomes" id="UP001589891">
    <property type="component" value="Unassembled WGS sequence"/>
</dbReference>
<name>A0ABV6SNK3_AZOPA</name>
<dbReference type="EMBL" id="JBHLSS010000105">
    <property type="protein sequence ID" value="MFC0711121.1"/>
    <property type="molecule type" value="Genomic_DNA"/>
</dbReference>
<evidence type="ECO:0000313" key="2">
    <source>
        <dbReference type="EMBL" id="MFC0711121.1"/>
    </source>
</evidence>
<sequence>MINIDEVDGHFESVAYIYPSTSEIPSSIAYLSTKSTGAGHEATAFTFPIDPRTGFQTTWEEIKHLYPEGTAHSTKAEVNLTLVGDQLSVYAESDVNVILNAVLNRPSGNGESKIHSQKMSWADFKSHVSTISRFRYLFRGQQKPWKLCTSFHRRGRYRISEFTSKDVKQLHQRLSAITSHFFDLNKPDQNGAFFNLLQHHGYPTPLLDWSHSPYVAAFFAFRDRPIGYCGDEVVRIYVFNNQEWQKRYRQIQNIDPPYPHLSVMEFIAIDNPRLVPQQAVTTVTNLHDIEAYVLEKEKETGMRLLEAIDIPAKEREVAMTDLRFMGITAGSMFPSIDGVCEEMRERNFDR</sequence>
<dbReference type="SMART" id="SM00901">
    <property type="entry name" value="FRG"/>
    <property type="match status" value="1"/>
</dbReference>
<organism evidence="2 3">
    <name type="scientific">Azorhizophilus paspali</name>
    <name type="common">Azotobacter paspali</name>
    <dbReference type="NCBI Taxonomy" id="69963"/>
    <lineage>
        <taxon>Bacteria</taxon>
        <taxon>Pseudomonadati</taxon>
        <taxon>Pseudomonadota</taxon>
        <taxon>Gammaproteobacteria</taxon>
        <taxon>Pseudomonadales</taxon>
        <taxon>Pseudomonadaceae</taxon>
        <taxon>Azorhizophilus</taxon>
    </lineage>
</organism>
<proteinExistence type="predicted"/>
<keyword evidence="3" id="KW-1185">Reference proteome</keyword>
<evidence type="ECO:0000259" key="1">
    <source>
        <dbReference type="SMART" id="SM00901"/>
    </source>
</evidence>
<accession>A0ABV6SNK3</accession>
<gene>
    <name evidence="2" type="ORF">ACFFGX_16695</name>
</gene>
<dbReference type="InterPro" id="IPR014966">
    <property type="entry name" value="FRG-dom"/>
</dbReference>
<dbReference type="RefSeq" id="WP_376947854.1">
    <property type="nucleotide sequence ID" value="NZ_CP171449.1"/>
</dbReference>
<protein>
    <submittedName>
        <fullName evidence="2">FRG domain-containing protein</fullName>
    </submittedName>
</protein>